<sequence>MSQYYNPNRKRNLYDKNSKGICEKRGRFSFEHIISKNRYDDCMSRTARLILSQSFYHIITRGNNRNTVFRIEADYLYFLDLIAKYKKELPFNIYHYCLMPNHVHLLIQTKNSKNFSVFMKKLNLSYFHYYRKHYGWIGHFWQGRFKSQTVGKDEYFIQCGKYIERNPVRAKLVTKSEEYRYSSARYYLKGEVNDLITRDFMYGDLGKTESDRQLKYQEMVIDDIVKNNYKKTVWGSDKQRYNESKKIKYHGKYVK</sequence>
<dbReference type="Proteomes" id="UP000176609">
    <property type="component" value="Unassembled WGS sequence"/>
</dbReference>
<dbReference type="AlphaFoldDB" id="A0A1F6AQN0"/>
<proteinExistence type="predicted"/>
<dbReference type="SUPFAM" id="SSF143422">
    <property type="entry name" value="Transposase IS200-like"/>
    <property type="match status" value="1"/>
</dbReference>
<evidence type="ECO:0000313" key="3">
    <source>
        <dbReference type="Proteomes" id="UP000176609"/>
    </source>
</evidence>
<name>A0A1F6AQN0_9BACT</name>
<evidence type="ECO:0000313" key="2">
    <source>
        <dbReference type="EMBL" id="OGG26793.1"/>
    </source>
</evidence>
<reference evidence="2 3" key="1">
    <citation type="journal article" date="2016" name="Nat. Commun.">
        <title>Thousands of microbial genomes shed light on interconnected biogeochemical processes in an aquifer system.</title>
        <authorList>
            <person name="Anantharaman K."/>
            <person name="Brown C.T."/>
            <person name="Hug L.A."/>
            <person name="Sharon I."/>
            <person name="Castelle C.J."/>
            <person name="Probst A.J."/>
            <person name="Thomas B.C."/>
            <person name="Singh A."/>
            <person name="Wilkins M.J."/>
            <person name="Karaoz U."/>
            <person name="Brodie E.L."/>
            <person name="Williams K.H."/>
            <person name="Hubbard S.S."/>
            <person name="Banfield J.F."/>
        </authorList>
    </citation>
    <scope>NUCLEOTIDE SEQUENCE [LARGE SCALE GENOMIC DNA]</scope>
</reference>
<feature type="domain" description="Transposase IS200-like" evidence="1">
    <location>
        <begin position="51"/>
        <end position="166"/>
    </location>
</feature>
<gene>
    <name evidence="2" type="ORF">A2960_01320</name>
</gene>
<organism evidence="2 3">
    <name type="scientific">Candidatus Gottesmanbacteria bacterium RIFCSPLOWO2_01_FULL_39_12b</name>
    <dbReference type="NCBI Taxonomy" id="1798388"/>
    <lineage>
        <taxon>Bacteria</taxon>
        <taxon>Candidatus Gottesmaniibacteriota</taxon>
    </lineage>
</organism>
<dbReference type="EMBL" id="MFJR01000007">
    <property type="protein sequence ID" value="OGG26793.1"/>
    <property type="molecule type" value="Genomic_DNA"/>
</dbReference>
<dbReference type="Pfam" id="PF01797">
    <property type="entry name" value="Y1_Tnp"/>
    <property type="match status" value="1"/>
</dbReference>
<dbReference type="Gene3D" id="3.30.70.1290">
    <property type="entry name" value="Transposase IS200-like"/>
    <property type="match status" value="1"/>
</dbReference>
<dbReference type="GO" id="GO:0003677">
    <property type="term" value="F:DNA binding"/>
    <property type="evidence" value="ECO:0007669"/>
    <property type="project" value="InterPro"/>
</dbReference>
<dbReference type="SMART" id="SM01321">
    <property type="entry name" value="Y1_Tnp"/>
    <property type="match status" value="1"/>
</dbReference>
<dbReference type="PANTHER" id="PTHR34322">
    <property type="entry name" value="TRANSPOSASE, Y1_TNP DOMAIN-CONTAINING"/>
    <property type="match status" value="1"/>
</dbReference>
<comment type="caution">
    <text evidence="2">The sequence shown here is derived from an EMBL/GenBank/DDBJ whole genome shotgun (WGS) entry which is preliminary data.</text>
</comment>
<dbReference type="GO" id="GO:0006313">
    <property type="term" value="P:DNA transposition"/>
    <property type="evidence" value="ECO:0007669"/>
    <property type="project" value="InterPro"/>
</dbReference>
<dbReference type="InterPro" id="IPR002686">
    <property type="entry name" value="Transposase_17"/>
</dbReference>
<protein>
    <recommendedName>
        <fullName evidence="1">Transposase IS200-like domain-containing protein</fullName>
    </recommendedName>
</protein>
<evidence type="ECO:0000259" key="1">
    <source>
        <dbReference type="SMART" id="SM01321"/>
    </source>
</evidence>
<dbReference type="InterPro" id="IPR036515">
    <property type="entry name" value="Transposase_17_sf"/>
</dbReference>
<dbReference type="GO" id="GO:0004803">
    <property type="term" value="F:transposase activity"/>
    <property type="evidence" value="ECO:0007669"/>
    <property type="project" value="InterPro"/>
</dbReference>
<dbReference type="PANTHER" id="PTHR34322:SF2">
    <property type="entry name" value="TRANSPOSASE IS200-LIKE DOMAIN-CONTAINING PROTEIN"/>
    <property type="match status" value="1"/>
</dbReference>
<accession>A0A1F6AQN0</accession>